<gene>
    <name evidence="2" type="ORF">Syun_002745</name>
</gene>
<evidence type="ECO:0000313" key="2">
    <source>
        <dbReference type="EMBL" id="KAK9170605.1"/>
    </source>
</evidence>
<dbReference type="GO" id="GO:0005802">
    <property type="term" value="C:trans-Golgi network"/>
    <property type="evidence" value="ECO:0007669"/>
    <property type="project" value="TreeGrafter"/>
</dbReference>
<dbReference type="GO" id="GO:0005768">
    <property type="term" value="C:endosome"/>
    <property type="evidence" value="ECO:0007669"/>
    <property type="project" value="TreeGrafter"/>
</dbReference>
<feature type="compositionally biased region" description="Low complexity" evidence="1">
    <location>
        <begin position="1"/>
        <end position="18"/>
    </location>
</feature>
<accession>A0AAP0Q7Q2</accession>
<organism evidence="2 3">
    <name type="scientific">Stephania yunnanensis</name>
    <dbReference type="NCBI Taxonomy" id="152371"/>
    <lineage>
        <taxon>Eukaryota</taxon>
        <taxon>Viridiplantae</taxon>
        <taxon>Streptophyta</taxon>
        <taxon>Embryophyta</taxon>
        <taxon>Tracheophyta</taxon>
        <taxon>Spermatophyta</taxon>
        <taxon>Magnoliopsida</taxon>
        <taxon>Ranunculales</taxon>
        <taxon>Menispermaceae</taxon>
        <taxon>Menispermoideae</taxon>
        <taxon>Cissampelideae</taxon>
        <taxon>Stephania</taxon>
    </lineage>
</organism>
<dbReference type="Gene3D" id="2.60.120.10">
    <property type="entry name" value="Jelly Rolls"/>
    <property type="match status" value="1"/>
</dbReference>
<dbReference type="Proteomes" id="UP001420932">
    <property type="component" value="Unassembled WGS sequence"/>
</dbReference>
<evidence type="ECO:0000313" key="3">
    <source>
        <dbReference type="Proteomes" id="UP001420932"/>
    </source>
</evidence>
<dbReference type="EMBL" id="JBBNAF010000001">
    <property type="protein sequence ID" value="KAK9170605.1"/>
    <property type="molecule type" value="Genomic_DNA"/>
</dbReference>
<dbReference type="AlphaFoldDB" id="A0AAP0Q7Q2"/>
<dbReference type="InterPro" id="IPR011051">
    <property type="entry name" value="RmlC_Cupin_sf"/>
</dbReference>
<feature type="region of interest" description="Disordered" evidence="1">
    <location>
        <begin position="1"/>
        <end position="23"/>
    </location>
</feature>
<dbReference type="SUPFAM" id="SSF51182">
    <property type="entry name" value="RmlC-like cupins"/>
    <property type="match status" value="1"/>
</dbReference>
<reference evidence="2 3" key="1">
    <citation type="submission" date="2024-01" db="EMBL/GenBank/DDBJ databases">
        <title>Genome assemblies of Stephania.</title>
        <authorList>
            <person name="Yang L."/>
        </authorList>
    </citation>
    <scope>NUCLEOTIDE SEQUENCE [LARGE SCALE GENOMIC DNA]</scope>
    <source>
        <strain evidence="2">YNDBR</strain>
        <tissue evidence="2">Leaf</tissue>
    </source>
</reference>
<sequence>MANPRRLSSNTSSSLSPINPSPLPSEPLTAVRSKLLQFLKRPQSLPFLLSIFLLLTWASLRLQHLHRMSQLSQRGSRGGAGALVVDSDAEANLARFQSTHPTQIALDKRGWLINPIRLARDSGLSGVALSCASVHVGEIRPGGIRGNHRHHTCNETFVIWGAETKYRLENPMLDKGYAEVTIDAEEVAVASSSSGTAHALVNIDPMRPTFFLGCQDSIIAPNSSTTDFNIWKDL</sequence>
<comment type="caution">
    <text evidence="2">The sequence shown here is derived from an EMBL/GenBank/DDBJ whole genome shotgun (WGS) entry which is preliminary data.</text>
</comment>
<dbReference type="PANTHER" id="PTHR37742:SF1">
    <property type="entry name" value="OS01G0810200 PROTEIN"/>
    <property type="match status" value="1"/>
</dbReference>
<dbReference type="InterPro" id="IPR014710">
    <property type="entry name" value="RmlC-like_jellyroll"/>
</dbReference>
<name>A0AAP0Q7Q2_9MAGN</name>
<proteinExistence type="predicted"/>
<keyword evidence="3" id="KW-1185">Reference proteome</keyword>
<protein>
    <submittedName>
        <fullName evidence="2">Uncharacterized protein</fullName>
    </submittedName>
</protein>
<dbReference type="PANTHER" id="PTHR37742">
    <property type="entry name" value="OS01G0810200 PROTEIN"/>
    <property type="match status" value="1"/>
</dbReference>
<evidence type="ECO:0000256" key="1">
    <source>
        <dbReference type="SAM" id="MobiDB-lite"/>
    </source>
</evidence>